<keyword evidence="1" id="KW-1133">Transmembrane helix</keyword>
<keyword evidence="1" id="KW-0812">Transmembrane</keyword>
<proteinExistence type="predicted"/>
<reference evidence="3" key="1">
    <citation type="submission" date="2016-11" db="EMBL/GenBank/DDBJ databases">
        <authorList>
            <person name="Varghese N."/>
            <person name="Submissions S."/>
        </authorList>
    </citation>
    <scope>NUCLEOTIDE SEQUENCE [LARGE SCALE GENOMIC DNA]</scope>
    <source>
        <strain evidence="3">DSM 27619</strain>
    </source>
</reference>
<sequence length="108" mass="12410">MNTKAKIALGILAGGSLLFFGLRRNRRNSRKSKTFTAPDGNTYSENQIYKTFDNKLYKNGKQIHFPIPDTEQISLSEAPYYTANENISKEYKNSYSGVIYHQKGTRHR</sequence>
<gene>
    <name evidence="2" type="ORF">SAMN05443633_104295</name>
</gene>
<name>A0A1M5BUA3_9FLAO</name>
<dbReference type="EMBL" id="FQUT01000004">
    <property type="protein sequence ID" value="SHF46000.1"/>
    <property type="molecule type" value="Genomic_DNA"/>
</dbReference>
<evidence type="ECO:0000256" key="1">
    <source>
        <dbReference type="SAM" id="Phobius"/>
    </source>
</evidence>
<dbReference type="OrthoDB" id="1262909at2"/>
<protein>
    <submittedName>
        <fullName evidence="2">Uncharacterized protein</fullName>
    </submittedName>
</protein>
<keyword evidence="3" id="KW-1185">Reference proteome</keyword>
<dbReference type="STRING" id="1416778.SAMN05443633_104295"/>
<organism evidence="2 3">
    <name type="scientific">Chryseobacterium arachidis</name>
    <dbReference type="NCBI Taxonomy" id="1416778"/>
    <lineage>
        <taxon>Bacteria</taxon>
        <taxon>Pseudomonadati</taxon>
        <taxon>Bacteroidota</taxon>
        <taxon>Flavobacteriia</taxon>
        <taxon>Flavobacteriales</taxon>
        <taxon>Weeksellaceae</taxon>
        <taxon>Chryseobacterium group</taxon>
        <taxon>Chryseobacterium</taxon>
    </lineage>
</organism>
<keyword evidence="1" id="KW-0472">Membrane</keyword>
<feature type="transmembrane region" description="Helical" evidence="1">
    <location>
        <begin position="6"/>
        <end position="22"/>
    </location>
</feature>
<dbReference type="AlphaFoldDB" id="A0A1M5BUA3"/>
<evidence type="ECO:0000313" key="2">
    <source>
        <dbReference type="EMBL" id="SHF46000.1"/>
    </source>
</evidence>
<dbReference type="RefSeq" id="WP_072956597.1">
    <property type="nucleotide sequence ID" value="NZ_FQUT01000004.1"/>
</dbReference>
<evidence type="ECO:0000313" key="3">
    <source>
        <dbReference type="Proteomes" id="UP000184518"/>
    </source>
</evidence>
<dbReference type="Proteomes" id="UP000184518">
    <property type="component" value="Unassembled WGS sequence"/>
</dbReference>
<accession>A0A1M5BUA3</accession>